<feature type="non-terminal residue" evidence="1">
    <location>
        <position position="33"/>
    </location>
</feature>
<dbReference type="EMBL" id="BART01026066">
    <property type="protein sequence ID" value="GAG92429.1"/>
    <property type="molecule type" value="Genomic_DNA"/>
</dbReference>
<sequence>MYSVKKYELKKIPENWFSYYLKLGMNLRLVNKE</sequence>
<proteinExistence type="predicted"/>
<reference evidence="1" key="1">
    <citation type="journal article" date="2014" name="Front. Microbiol.">
        <title>High frequency of phylogenetically diverse reductive dehalogenase-homologous genes in deep subseafloor sedimentary metagenomes.</title>
        <authorList>
            <person name="Kawai M."/>
            <person name="Futagami T."/>
            <person name="Toyoda A."/>
            <person name="Takaki Y."/>
            <person name="Nishi S."/>
            <person name="Hori S."/>
            <person name="Arai W."/>
            <person name="Tsubouchi T."/>
            <person name="Morono Y."/>
            <person name="Uchiyama I."/>
            <person name="Ito T."/>
            <person name="Fujiyama A."/>
            <person name="Inagaki F."/>
            <person name="Takami H."/>
        </authorList>
    </citation>
    <scope>NUCLEOTIDE SEQUENCE</scope>
    <source>
        <strain evidence="1">Expedition CK06-06</strain>
    </source>
</reference>
<dbReference type="AlphaFoldDB" id="X1B9G7"/>
<organism evidence="1">
    <name type="scientific">marine sediment metagenome</name>
    <dbReference type="NCBI Taxonomy" id="412755"/>
    <lineage>
        <taxon>unclassified sequences</taxon>
        <taxon>metagenomes</taxon>
        <taxon>ecological metagenomes</taxon>
    </lineage>
</organism>
<accession>X1B9G7</accession>
<comment type="caution">
    <text evidence="1">The sequence shown here is derived from an EMBL/GenBank/DDBJ whole genome shotgun (WGS) entry which is preliminary data.</text>
</comment>
<name>X1B9G7_9ZZZZ</name>
<protein>
    <submittedName>
        <fullName evidence="1">Uncharacterized protein</fullName>
    </submittedName>
</protein>
<gene>
    <name evidence="1" type="ORF">S01H4_46603</name>
</gene>
<evidence type="ECO:0000313" key="1">
    <source>
        <dbReference type="EMBL" id="GAG92429.1"/>
    </source>
</evidence>